<dbReference type="InterPro" id="IPR005593">
    <property type="entry name" value="Xul5P/Fru6P_PKetolase"/>
</dbReference>
<evidence type="ECO:0000313" key="5">
    <source>
        <dbReference type="Proteomes" id="UP000254677"/>
    </source>
</evidence>
<dbReference type="AlphaFoldDB" id="A0A378JC81"/>
<reference evidence="4 5" key="1">
    <citation type="submission" date="2018-06" db="EMBL/GenBank/DDBJ databases">
        <authorList>
            <consortium name="Pathogen Informatics"/>
            <person name="Doyle S."/>
        </authorList>
    </citation>
    <scope>NUCLEOTIDE SEQUENCE [LARGE SCALE GENOMIC DNA]</scope>
    <source>
        <strain evidence="4 5">NCTC13292</strain>
    </source>
</reference>
<dbReference type="EC" id="4.1.2.9" evidence="4"/>
<dbReference type="Gene3D" id="3.40.50.920">
    <property type="match status" value="1"/>
</dbReference>
<evidence type="ECO:0000259" key="3">
    <source>
        <dbReference type="Pfam" id="PF09363"/>
    </source>
</evidence>
<dbReference type="InterPro" id="IPR009014">
    <property type="entry name" value="Transketo_C/PFOR_II"/>
</dbReference>
<dbReference type="PANTHER" id="PTHR31273:SF0">
    <property type="entry name" value="PHOSPHOKETOLASE-RELATED"/>
    <property type="match status" value="1"/>
</dbReference>
<dbReference type="Proteomes" id="UP000254677">
    <property type="component" value="Unassembled WGS sequence"/>
</dbReference>
<dbReference type="RefSeq" id="WP_181879413.1">
    <property type="nucleotide sequence ID" value="NZ_UGOA01000001.1"/>
</dbReference>
<name>A0A378JC81_9GAMM</name>
<accession>A0A378JC81</accession>
<dbReference type="SUPFAM" id="SSF52518">
    <property type="entry name" value="Thiamin diphosphate-binding fold (THDP-binding)"/>
    <property type="match status" value="1"/>
</dbReference>
<dbReference type="EMBL" id="UGOA01000001">
    <property type="protein sequence ID" value="STX44688.1"/>
    <property type="molecule type" value="Genomic_DNA"/>
</dbReference>
<dbReference type="GO" id="GO:0050193">
    <property type="term" value="F:phosphoketolase activity"/>
    <property type="evidence" value="ECO:0007669"/>
    <property type="project" value="UniProtKB-EC"/>
</dbReference>
<evidence type="ECO:0000256" key="1">
    <source>
        <dbReference type="ARBA" id="ARBA00005623"/>
    </source>
</evidence>
<evidence type="ECO:0000256" key="2">
    <source>
        <dbReference type="ARBA" id="ARBA00023239"/>
    </source>
</evidence>
<dbReference type="InterPro" id="IPR018969">
    <property type="entry name" value="Xul5P/Fru6P_PKetolase_C"/>
</dbReference>
<sequence>MPLEAKALKLPTIEHIAEDATIPGTIGSSSMRCTGIYLNELCQLNSTLRNFRLFSPDETYSNKLDKIFETTQRANVQLKKAWDKDISSDGRVIEMLSEHALQGLMQGYVLTGRHAIFASYEAFIQIVSSMTDQYMKFLQIARNIPWRGDIPSLNYILTSSGWRQEHNGFSHQNPGFISNLLQKHGCFTRAFFPPDATTMLVVLERCLTSCNAVNVIVAGKTLEPRWLTPELAKKELGQGLMIWDFASDLNPDIVLAAAGDYLTKEALAAITLVKEDIPSIKIRFVNILELSALGFGNSNCSFSKDNFNDYFTENKPVIFNFHGYPSVLQQLLFTMSDTSRFYIHGYVENGSTTTPFDMHIRNRTSRWHLAKEVFTLMAEQKVISQQDSARLNKKYDNKLIEHRVYIKKYGVDPDEIEQWQWK</sequence>
<dbReference type="GO" id="GO:0005975">
    <property type="term" value="P:carbohydrate metabolic process"/>
    <property type="evidence" value="ECO:0007669"/>
    <property type="project" value="InterPro"/>
</dbReference>
<keyword evidence="2 4" id="KW-0456">Lyase</keyword>
<dbReference type="Pfam" id="PF03894">
    <property type="entry name" value="XFP"/>
    <property type="match status" value="1"/>
</dbReference>
<evidence type="ECO:0000313" key="4">
    <source>
        <dbReference type="EMBL" id="STX44688.1"/>
    </source>
</evidence>
<protein>
    <submittedName>
        <fullName evidence="4">Xylulose-5-phosphate phosphoketolase</fullName>
        <ecNumber evidence="4">4.1.2.9</ecNumber>
    </submittedName>
</protein>
<proteinExistence type="inferred from homology"/>
<comment type="similarity">
    <text evidence="1">Belongs to the XFP family.</text>
</comment>
<dbReference type="Pfam" id="PF09363">
    <property type="entry name" value="XFP_C"/>
    <property type="match status" value="1"/>
</dbReference>
<keyword evidence="5" id="KW-1185">Reference proteome</keyword>
<organism evidence="4 5">
    <name type="scientific">Legionella donaldsonii</name>
    <dbReference type="NCBI Taxonomy" id="45060"/>
    <lineage>
        <taxon>Bacteria</taxon>
        <taxon>Pseudomonadati</taxon>
        <taxon>Pseudomonadota</taxon>
        <taxon>Gammaproteobacteria</taxon>
        <taxon>Legionellales</taxon>
        <taxon>Legionellaceae</taxon>
        <taxon>Legionella</taxon>
    </lineage>
</organism>
<dbReference type="Gene3D" id="3.40.50.970">
    <property type="match status" value="1"/>
</dbReference>
<gene>
    <name evidence="4" type="primary">xpkA_3</name>
    <name evidence="4" type="ORF">NCTC13292_02847</name>
</gene>
<dbReference type="PANTHER" id="PTHR31273">
    <property type="entry name" value="PHOSPHOKETOLASE-RELATED"/>
    <property type="match status" value="1"/>
</dbReference>
<dbReference type="InterPro" id="IPR029061">
    <property type="entry name" value="THDP-binding"/>
</dbReference>
<feature type="domain" description="Xylulose 5-phosphate/Fructose 6-phosphate phosphoketolase C-terminal" evidence="3">
    <location>
        <begin position="220"/>
        <end position="421"/>
    </location>
</feature>